<sequence length="300" mass="33253">MKIQKALLAVALVLAFGCKAEKKETVIEIVTNVMDFVTVDTVPSGWNTFKYINKSTEPHFVLFDDYPEGKGEEDAKRVVAPVFEKGMQLIIKGNMDEAMTAFGELPEWFSKIVFVGGSGLISPGQENTFTLNLKPGNHIIECYVKMENGMFHTSMGMAKEIWVAKKDSGNSPPKADINISISSTEGISWDKDIIKGKHTFAVYYKDQMVHENFVGHDINLVRLDDNADLNALEAWMNWSLPKGLSNPAPKGVTFLGGTNDAPTGSIQYFKVNLEPGLYAFISEVPNSRSKGLFKQFTIPE</sequence>
<dbReference type="PROSITE" id="PS51257">
    <property type="entry name" value="PROKAR_LIPOPROTEIN"/>
    <property type="match status" value="1"/>
</dbReference>
<reference evidence="1 2" key="1">
    <citation type="submission" date="2019-08" db="EMBL/GenBank/DDBJ databases">
        <title>Seonamhaeicola sediminis sp. nov., isolated from marine sediment.</title>
        <authorList>
            <person name="Cao W.R."/>
        </authorList>
    </citation>
    <scope>NUCLEOTIDE SEQUENCE [LARGE SCALE GENOMIC DNA]</scope>
    <source>
        <strain evidence="1 2">1505</strain>
    </source>
</reference>
<name>A0A5C7GEB8_9FLAO</name>
<gene>
    <name evidence="1" type="ORF">FUA22_15010</name>
</gene>
<protein>
    <submittedName>
        <fullName evidence="1">Uncharacterized protein</fullName>
    </submittedName>
</protein>
<accession>A0A5C7GEB8</accession>
<dbReference type="Proteomes" id="UP000321080">
    <property type="component" value="Unassembled WGS sequence"/>
</dbReference>
<dbReference type="EMBL" id="VRKQ01000018">
    <property type="protein sequence ID" value="TXG35067.1"/>
    <property type="molecule type" value="Genomic_DNA"/>
</dbReference>
<proteinExistence type="predicted"/>
<evidence type="ECO:0000313" key="2">
    <source>
        <dbReference type="Proteomes" id="UP000321080"/>
    </source>
</evidence>
<organism evidence="1 2">
    <name type="scientific">Seonamhaeicola maritimus</name>
    <dbReference type="NCBI Taxonomy" id="2591822"/>
    <lineage>
        <taxon>Bacteria</taxon>
        <taxon>Pseudomonadati</taxon>
        <taxon>Bacteroidota</taxon>
        <taxon>Flavobacteriia</taxon>
        <taxon>Flavobacteriales</taxon>
        <taxon>Flavobacteriaceae</taxon>
    </lineage>
</organism>
<keyword evidence="2" id="KW-1185">Reference proteome</keyword>
<dbReference type="RefSeq" id="WP_147769410.1">
    <property type="nucleotide sequence ID" value="NZ_VRKQ01000018.1"/>
</dbReference>
<comment type="caution">
    <text evidence="1">The sequence shown here is derived from an EMBL/GenBank/DDBJ whole genome shotgun (WGS) entry which is preliminary data.</text>
</comment>
<evidence type="ECO:0000313" key="1">
    <source>
        <dbReference type="EMBL" id="TXG35067.1"/>
    </source>
</evidence>
<dbReference type="AlphaFoldDB" id="A0A5C7GEB8"/>
<dbReference type="OrthoDB" id="1437689at2"/>